<reference evidence="3" key="1">
    <citation type="submission" date="2017-09" db="EMBL/GenBank/DDBJ databases">
        <authorList>
            <person name="Varghese N."/>
            <person name="Submissions S."/>
        </authorList>
    </citation>
    <scope>NUCLEOTIDE SEQUENCE [LARGE SCALE GENOMIC DNA]</scope>
    <source>
        <strain evidence="3">DSM 29961</strain>
    </source>
</reference>
<evidence type="ECO:0000313" key="2">
    <source>
        <dbReference type="EMBL" id="SOD99607.1"/>
    </source>
</evidence>
<accession>A0A286GVM3</accession>
<evidence type="ECO:0000256" key="1">
    <source>
        <dbReference type="SAM" id="Coils"/>
    </source>
</evidence>
<dbReference type="Proteomes" id="UP000219452">
    <property type="component" value="Unassembled WGS sequence"/>
</dbReference>
<name>A0A286GVM3_9BACT</name>
<keyword evidence="1" id="KW-0175">Coiled coil</keyword>
<organism evidence="2 3">
    <name type="scientific">Spirosoma fluviale</name>
    <dbReference type="NCBI Taxonomy" id="1597977"/>
    <lineage>
        <taxon>Bacteria</taxon>
        <taxon>Pseudomonadati</taxon>
        <taxon>Bacteroidota</taxon>
        <taxon>Cytophagia</taxon>
        <taxon>Cytophagales</taxon>
        <taxon>Cytophagaceae</taxon>
        <taxon>Spirosoma</taxon>
    </lineage>
</organism>
<sequence length="86" mass="9843">MKVMNGRFNPEEATPILTGIINAKLQHHARKISLHDQTEEGIKASENRIKQLEEDLRQSLRFLREAAQRGSRVDIDGVLTIREVPQ</sequence>
<dbReference type="AlphaFoldDB" id="A0A286GVM3"/>
<dbReference type="EMBL" id="OCNH01000010">
    <property type="protein sequence ID" value="SOD99607.1"/>
    <property type="molecule type" value="Genomic_DNA"/>
</dbReference>
<evidence type="ECO:0000313" key="3">
    <source>
        <dbReference type="Proteomes" id="UP000219452"/>
    </source>
</evidence>
<keyword evidence="3" id="KW-1185">Reference proteome</keyword>
<feature type="coiled-coil region" evidence="1">
    <location>
        <begin position="35"/>
        <end position="69"/>
    </location>
</feature>
<gene>
    <name evidence="2" type="ORF">SAMN06269250_0072</name>
</gene>
<proteinExistence type="predicted"/>
<protein>
    <submittedName>
        <fullName evidence="2">Uncharacterized protein</fullName>
    </submittedName>
</protein>